<dbReference type="InterPro" id="IPR006058">
    <property type="entry name" value="2Fe2S_fd_BS"/>
</dbReference>
<dbReference type="PROSITE" id="PS00197">
    <property type="entry name" value="2FE2S_FER_1"/>
    <property type="match status" value="1"/>
</dbReference>
<dbReference type="CDD" id="cd00207">
    <property type="entry name" value="fer2"/>
    <property type="match status" value="1"/>
</dbReference>
<proteinExistence type="predicted"/>
<dbReference type="InterPro" id="IPR012675">
    <property type="entry name" value="Beta-grasp_dom_sf"/>
</dbReference>
<dbReference type="PROSITE" id="PS51085">
    <property type="entry name" value="2FE2S_FER_2"/>
    <property type="match status" value="1"/>
</dbReference>
<dbReference type="SUPFAM" id="SSF54292">
    <property type="entry name" value="2Fe-2S ferredoxin-like"/>
    <property type="match status" value="1"/>
</dbReference>
<evidence type="ECO:0000259" key="1">
    <source>
        <dbReference type="PROSITE" id="PS51085"/>
    </source>
</evidence>
<comment type="caution">
    <text evidence="2">The sequence shown here is derived from an EMBL/GenBank/DDBJ whole genome shotgun (WGS) entry which is preliminary data.</text>
</comment>
<reference evidence="2 3" key="1">
    <citation type="submission" date="2014-04" db="EMBL/GenBank/DDBJ databases">
        <authorList>
            <person name="Bishop-Lilly K.A."/>
            <person name="Broomall S.M."/>
            <person name="Chain P.S."/>
            <person name="Chertkov O."/>
            <person name="Coyne S.R."/>
            <person name="Daligault H.E."/>
            <person name="Davenport K.W."/>
            <person name="Erkkila T."/>
            <person name="Frey K.G."/>
            <person name="Gibbons H.S."/>
            <person name="Gu W."/>
            <person name="Jaissle J."/>
            <person name="Johnson S.L."/>
            <person name="Koroleva G.I."/>
            <person name="Ladner J.T."/>
            <person name="Lo C.-C."/>
            <person name="Minogue T.D."/>
            <person name="Munk C."/>
            <person name="Palacios G.F."/>
            <person name="Redden C.L."/>
            <person name="Rosenzweig C.N."/>
            <person name="Scholz M.B."/>
            <person name="Teshima H."/>
            <person name="Xu Y."/>
        </authorList>
    </citation>
    <scope>NUCLEOTIDE SEQUENCE [LARGE SCALE GENOMIC DNA]</scope>
    <source>
        <strain evidence="3">gladioli</strain>
    </source>
</reference>
<dbReference type="GO" id="GO:0051537">
    <property type="term" value="F:2 iron, 2 sulfur cluster binding"/>
    <property type="evidence" value="ECO:0007669"/>
    <property type="project" value="InterPro"/>
</dbReference>
<dbReference type="KEGG" id="bgo:BM43_6048"/>
<dbReference type="InterPro" id="IPR036010">
    <property type="entry name" value="2Fe-2S_ferredoxin-like_sf"/>
</dbReference>
<dbReference type="Pfam" id="PF00111">
    <property type="entry name" value="Fer2"/>
    <property type="match status" value="1"/>
</dbReference>
<dbReference type="AlphaFoldDB" id="A0AAW3F6R2"/>
<sequence length="104" mass="11113">MHKVVILPQNVEATLPAGCSLTDLEFELYGQDSINFGCKAGACGTCAIQVLEGLAHLGVKGDEETAFLDQLGFPGNEFRLACQCRLNGEVRIRAASFAHEDASL</sequence>
<evidence type="ECO:0000313" key="3">
    <source>
        <dbReference type="Proteomes" id="UP000029590"/>
    </source>
</evidence>
<protein>
    <submittedName>
        <fullName evidence="2">2Fe-2S iron-sulfur cluster binding domain protein</fullName>
    </submittedName>
</protein>
<dbReference type="Proteomes" id="UP000029590">
    <property type="component" value="Unassembled WGS sequence"/>
</dbReference>
<dbReference type="EMBL" id="JPGG01000016">
    <property type="protein sequence ID" value="KGC15615.1"/>
    <property type="molecule type" value="Genomic_DNA"/>
</dbReference>
<dbReference type="InterPro" id="IPR001041">
    <property type="entry name" value="2Fe-2S_ferredoxin-type"/>
</dbReference>
<evidence type="ECO:0000313" key="2">
    <source>
        <dbReference type="EMBL" id="KGC15615.1"/>
    </source>
</evidence>
<organism evidence="2 3">
    <name type="scientific">Burkholderia gladioli</name>
    <name type="common">Pseudomonas marginata</name>
    <name type="synonym">Phytomonas marginata</name>
    <dbReference type="NCBI Taxonomy" id="28095"/>
    <lineage>
        <taxon>Bacteria</taxon>
        <taxon>Pseudomonadati</taxon>
        <taxon>Pseudomonadota</taxon>
        <taxon>Betaproteobacteria</taxon>
        <taxon>Burkholderiales</taxon>
        <taxon>Burkholderiaceae</taxon>
        <taxon>Burkholderia</taxon>
    </lineage>
</organism>
<feature type="domain" description="2Fe-2S ferredoxin-type" evidence="1">
    <location>
        <begin position="2"/>
        <end position="98"/>
    </location>
</feature>
<dbReference type="RefSeq" id="WP_042284058.1">
    <property type="nucleotide sequence ID" value="NZ_CADEQC010000001.1"/>
</dbReference>
<gene>
    <name evidence="2" type="ORF">DM48_1716</name>
</gene>
<name>A0AAW3F6R2_BURGA</name>
<dbReference type="Gene3D" id="3.10.20.30">
    <property type="match status" value="1"/>
</dbReference>
<accession>A0AAW3F6R2</accession>